<dbReference type="GO" id="GO:0055085">
    <property type="term" value="P:transmembrane transport"/>
    <property type="evidence" value="ECO:0007669"/>
    <property type="project" value="InterPro"/>
</dbReference>
<organism evidence="8 9">
    <name type="scientific">Ruminococcus bromii</name>
    <dbReference type="NCBI Taxonomy" id="40518"/>
    <lineage>
        <taxon>Bacteria</taxon>
        <taxon>Bacillati</taxon>
        <taxon>Bacillota</taxon>
        <taxon>Clostridia</taxon>
        <taxon>Eubacteriales</taxon>
        <taxon>Oscillospiraceae</taxon>
        <taxon>Ruminococcus</taxon>
    </lineage>
</organism>
<keyword evidence="9" id="KW-1185">Reference proteome</keyword>
<comment type="similarity">
    <text evidence="7">Belongs to the binding-protein-dependent transport system permease family.</text>
</comment>
<dbReference type="EMBL" id="NNSR01000036">
    <property type="protein sequence ID" value="PKD32027.1"/>
    <property type="molecule type" value="Genomic_DNA"/>
</dbReference>
<evidence type="ECO:0000256" key="2">
    <source>
        <dbReference type="ARBA" id="ARBA00022448"/>
    </source>
</evidence>
<keyword evidence="3" id="KW-1003">Cell membrane</keyword>
<gene>
    <name evidence="8" type="primary">lacG</name>
    <name evidence="8" type="ORF">RBATCC27255_00653</name>
</gene>
<evidence type="ECO:0000256" key="5">
    <source>
        <dbReference type="ARBA" id="ARBA00022989"/>
    </source>
</evidence>
<dbReference type="Pfam" id="PF00528">
    <property type="entry name" value="BPD_transp_1"/>
    <property type="match status" value="1"/>
</dbReference>
<evidence type="ECO:0000256" key="1">
    <source>
        <dbReference type="ARBA" id="ARBA00004651"/>
    </source>
</evidence>
<keyword evidence="5 7" id="KW-1133">Transmembrane helix</keyword>
<dbReference type="AlphaFoldDB" id="A0A2N0UYF6"/>
<feature type="transmembrane region" description="Helical" evidence="7">
    <location>
        <begin position="244"/>
        <end position="264"/>
    </location>
</feature>
<keyword evidence="4 7" id="KW-0812">Transmembrane</keyword>
<feature type="transmembrane region" description="Helical" evidence="7">
    <location>
        <begin position="12"/>
        <end position="35"/>
    </location>
</feature>
<keyword evidence="2 7" id="KW-0813">Transport</keyword>
<keyword evidence="6 7" id="KW-0472">Membrane</keyword>
<sequence length="279" mass="31478">MKDTVMKILKYILLIAVTVLFLFPVIYMLACSFMTGSQVSEMLNFSDGKYKELNMIPNMATLEQFYQTLFRKPEYLLKFWNSVVCTFPTVIGQVAVSSLAAFAFAKLKFPFRDKLFFIYIILLILPLQVTLVPDYMILENMNLLNNFLAVILPGTFSAFGICLLRQSIKYIPDSAIEAARVDGASYLKIFTNIILPQIKGGLITLALLCFIDNWNVVEQPLIYFDNEGMYPLSVTLTDVGSSDYGIIFACGVIFMIPALLIYLYGHRDIDSPFVGTDKG</sequence>
<name>A0A2N0UYF6_9FIRM</name>
<dbReference type="InterPro" id="IPR000515">
    <property type="entry name" value="MetI-like"/>
</dbReference>
<evidence type="ECO:0000256" key="3">
    <source>
        <dbReference type="ARBA" id="ARBA00022475"/>
    </source>
</evidence>
<dbReference type="PROSITE" id="PS50928">
    <property type="entry name" value="ABC_TM1"/>
    <property type="match status" value="1"/>
</dbReference>
<feature type="transmembrane region" description="Helical" evidence="7">
    <location>
        <begin position="143"/>
        <end position="164"/>
    </location>
</feature>
<evidence type="ECO:0000256" key="6">
    <source>
        <dbReference type="ARBA" id="ARBA00023136"/>
    </source>
</evidence>
<protein>
    <submittedName>
        <fullName evidence="8">Lactose transport system permease protein LacG</fullName>
    </submittedName>
</protein>
<comment type="subcellular location">
    <subcellularLocation>
        <location evidence="1 7">Cell membrane</location>
        <topology evidence="1 7">Multi-pass membrane protein</topology>
    </subcellularLocation>
</comment>
<dbReference type="SUPFAM" id="SSF161098">
    <property type="entry name" value="MetI-like"/>
    <property type="match status" value="1"/>
</dbReference>
<dbReference type="CDD" id="cd06261">
    <property type="entry name" value="TM_PBP2"/>
    <property type="match status" value="1"/>
</dbReference>
<dbReference type="PANTHER" id="PTHR43744:SF8">
    <property type="entry name" value="SN-GLYCEROL-3-PHOSPHATE TRANSPORT SYSTEM PERMEASE PROTEIN UGPE"/>
    <property type="match status" value="1"/>
</dbReference>
<feature type="transmembrane region" description="Helical" evidence="7">
    <location>
        <begin position="79"/>
        <end position="104"/>
    </location>
</feature>
<feature type="transmembrane region" description="Helical" evidence="7">
    <location>
        <begin position="116"/>
        <end position="137"/>
    </location>
</feature>
<dbReference type="Gene3D" id="1.10.3720.10">
    <property type="entry name" value="MetI-like"/>
    <property type="match status" value="1"/>
</dbReference>
<evidence type="ECO:0000256" key="4">
    <source>
        <dbReference type="ARBA" id="ARBA00022692"/>
    </source>
</evidence>
<evidence type="ECO:0000313" key="8">
    <source>
        <dbReference type="EMBL" id="PKD32027.1"/>
    </source>
</evidence>
<reference evidence="8" key="1">
    <citation type="journal article" date="2018" name="Environ. Microbiol.">
        <title>Sporulation capability and amylosome conservation among diverse human colonic and rumen isolates of the keystone starch-degrader Ruminococcus bromii.</title>
        <authorList>
            <person name="Mukhopadhya I."/>
            <person name="Morais S."/>
            <person name="Laverde-Gomez J."/>
            <person name="Sheridan P.O."/>
            <person name="Walker A.W."/>
            <person name="Kelly W."/>
            <person name="Klieve A.V."/>
            <person name="Ouwerkerk D."/>
            <person name="Duncan S.H."/>
            <person name="Louis P."/>
            <person name="Koropatkin N."/>
            <person name="Cockburn D."/>
            <person name="Kibler R."/>
            <person name="Cooper P.J."/>
            <person name="Sandoval C."/>
            <person name="Crost E."/>
            <person name="Juge N."/>
            <person name="Bayer E.A."/>
            <person name="Flint H.J."/>
        </authorList>
    </citation>
    <scope>NUCLEOTIDE SEQUENCE [LARGE SCALE GENOMIC DNA]</scope>
    <source>
        <strain evidence="8">ATCC 27255</strain>
    </source>
</reference>
<dbReference type="PANTHER" id="PTHR43744">
    <property type="entry name" value="ABC TRANSPORTER PERMEASE PROTEIN MG189-RELATED-RELATED"/>
    <property type="match status" value="1"/>
</dbReference>
<accession>A0A2N0UYF6</accession>
<dbReference type="GO" id="GO:0005886">
    <property type="term" value="C:plasma membrane"/>
    <property type="evidence" value="ECO:0007669"/>
    <property type="project" value="UniProtKB-SubCell"/>
</dbReference>
<dbReference type="RefSeq" id="WP_101028734.1">
    <property type="nucleotide sequence ID" value="NZ_CABMMZ010000036.1"/>
</dbReference>
<dbReference type="InterPro" id="IPR035906">
    <property type="entry name" value="MetI-like_sf"/>
</dbReference>
<comment type="caution">
    <text evidence="8">The sequence shown here is derived from an EMBL/GenBank/DDBJ whole genome shotgun (WGS) entry which is preliminary data.</text>
</comment>
<proteinExistence type="inferred from homology"/>
<evidence type="ECO:0000313" key="9">
    <source>
        <dbReference type="Proteomes" id="UP000233425"/>
    </source>
</evidence>
<dbReference type="Proteomes" id="UP000233425">
    <property type="component" value="Unassembled WGS sequence"/>
</dbReference>
<evidence type="ECO:0000256" key="7">
    <source>
        <dbReference type="RuleBase" id="RU363032"/>
    </source>
</evidence>